<evidence type="ECO:0000256" key="3">
    <source>
        <dbReference type="ARBA" id="ARBA00022692"/>
    </source>
</evidence>
<feature type="transmembrane region" description="Helical" evidence="6">
    <location>
        <begin position="75"/>
        <end position="96"/>
    </location>
</feature>
<evidence type="ECO:0000256" key="6">
    <source>
        <dbReference type="SAM" id="Phobius"/>
    </source>
</evidence>
<comment type="subcellular location">
    <subcellularLocation>
        <location evidence="1">Membrane</location>
        <topology evidence="1">Multi-pass membrane protein</topology>
    </subcellularLocation>
</comment>
<keyword evidence="3 6" id="KW-0812">Transmembrane</keyword>
<evidence type="ECO:0000313" key="7">
    <source>
        <dbReference type="EMBL" id="CAF5191881.1"/>
    </source>
</evidence>
<keyword evidence="5 6" id="KW-0472">Membrane</keyword>
<evidence type="ECO:0000313" key="8">
    <source>
        <dbReference type="Proteomes" id="UP000681720"/>
    </source>
</evidence>
<evidence type="ECO:0000256" key="4">
    <source>
        <dbReference type="ARBA" id="ARBA00022989"/>
    </source>
</evidence>
<protein>
    <submittedName>
        <fullName evidence="7">Uncharacterized protein</fullName>
    </submittedName>
</protein>
<gene>
    <name evidence="7" type="ORF">GIL414_LOCUS73271</name>
</gene>
<proteinExistence type="inferred from homology"/>
<sequence length="204" mass="24042">YHHHQYQVSISSDNLPGHWCSDNACHLRSETDCLHIEFQLRIRHILFSSFLATYYICIVPVAFCNTYYIRLDLILLLQYGVILFISLIMIYTSHYLPLELLTVFHRNGKHLGSWHCLMTNNNTVMIQPWDEKNQIAYQPNSIVKHKQHIYRSSNSCASVAEPGNVYHTRFSVLFSRPYFFPLVLCSLQIILLIIQIFFVFIDQR</sequence>
<dbReference type="AlphaFoldDB" id="A0A8S3HZC0"/>
<accession>A0A8S3HZC0</accession>
<comment type="caution">
    <text evidence="7">The sequence shown here is derived from an EMBL/GenBank/DDBJ whole genome shotgun (WGS) entry which is preliminary data.</text>
</comment>
<dbReference type="PANTHER" id="PTHR12995">
    <property type="entry name" value="FI21814P1"/>
    <property type="match status" value="1"/>
</dbReference>
<organism evidence="7 8">
    <name type="scientific">Rotaria magnacalcarata</name>
    <dbReference type="NCBI Taxonomy" id="392030"/>
    <lineage>
        <taxon>Eukaryota</taxon>
        <taxon>Metazoa</taxon>
        <taxon>Spiralia</taxon>
        <taxon>Gnathifera</taxon>
        <taxon>Rotifera</taxon>
        <taxon>Eurotatoria</taxon>
        <taxon>Bdelloidea</taxon>
        <taxon>Philodinida</taxon>
        <taxon>Philodinidae</taxon>
        <taxon>Rotaria</taxon>
    </lineage>
</organism>
<dbReference type="GO" id="GO:0016020">
    <property type="term" value="C:membrane"/>
    <property type="evidence" value="ECO:0007669"/>
    <property type="project" value="UniProtKB-SubCell"/>
</dbReference>
<reference evidence="7" key="1">
    <citation type="submission" date="2021-02" db="EMBL/GenBank/DDBJ databases">
        <authorList>
            <person name="Nowell W R."/>
        </authorList>
    </citation>
    <scope>NUCLEOTIDE SEQUENCE</scope>
</reference>
<keyword evidence="4 6" id="KW-1133">Transmembrane helix</keyword>
<dbReference type="Pfam" id="PF10271">
    <property type="entry name" value="Tmp39"/>
    <property type="match status" value="1"/>
</dbReference>
<name>A0A8S3HZC0_9BILA</name>
<evidence type="ECO:0000256" key="5">
    <source>
        <dbReference type="ARBA" id="ARBA00023136"/>
    </source>
</evidence>
<evidence type="ECO:0000256" key="2">
    <source>
        <dbReference type="ARBA" id="ARBA00010737"/>
    </source>
</evidence>
<feature type="transmembrane region" description="Helical" evidence="6">
    <location>
        <begin position="45"/>
        <end position="69"/>
    </location>
</feature>
<comment type="similarity">
    <text evidence="2">Belongs to the TMEM39 family.</text>
</comment>
<evidence type="ECO:0000256" key="1">
    <source>
        <dbReference type="ARBA" id="ARBA00004141"/>
    </source>
</evidence>
<dbReference type="PANTHER" id="PTHR12995:SF4">
    <property type="entry name" value="FI21814P1"/>
    <property type="match status" value="1"/>
</dbReference>
<dbReference type="Proteomes" id="UP000681720">
    <property type="component" value="Unassembled WGS sequence"/>
</dbReference>
<feature type="non-terminal residue" evidence="7">
    <location>
        <position position="1"/>
    </location>
</feature>
<feature type="non-terminal residue" evidence="7">
    <location>
        <position position="204"/>
    </location>
</feature>
<dbReference type="InterPro" id="IPR019397">
    <property type="entry name" value="Uncharacterised_TMEM39"/>
</dbReference>
<feature type="transmembrane region" description="Helical" evidence="6">
    <location>
        <begin position="178"/>
        <end position="201"/>
    </location>
</feature>
<dbReference type="EMBL" id="CAJOBJ010338267">
    <property type="protein sequence ID" value="CAF5191881.1"/>
    <property type="molecule type" value="Genomic_DNA"/>
</dbReference>